<evidence type="ECO:0000256" key="1">
    <source>
        <dbReference type="ARBA" id="ARBA00023157"/>
    </source>
</evidence>
<evidence type="ECO:0000313" key="4">
    <source>
        <dbReference type="Proteomes" id="UP000663852"/>
    </source>
</evidence>
<dbReference type="InterPro" id="IPR002172">
    <property type="entry name" value="LDrepeatLR_classA_rpt"/>
</dbReference>
<reference evidence="3" key="1">
    <citation type="submission" date="2021-02" db="EMBL/GenBank/DDBJ databases">
        <authorList>
            <person name="Nowell W R."/>
        </authorList>
    </citation>
    <scope>NUCLEOTIDE SEQUENCE</scope>
</reference>
<accession>A0A815WR46</accession>
<comment type="caution">
    <text evidence="2">Lacks conserved residue(s) required for the propagation of feature annotation.</text>
</comment>
<dbReference type="OrthoDB" id="2019384at2759"/>
<comment type="caution">
    <text evidence="3">The sequence shown here is derived from an EMBL/GenBank/DDBJ whole genome shotgun (WGS) entry which is preliminary data.</text>
</comment>
<dbReference type="AlphaFoldDB" id="A0A815WR46"/>
<feature type="non-terminal residue" evidence="3">
    <location>
        <position position="300"/>
    </location>
</feature>
<protein>
    <submittedName>
        <fullName evidence="3">Uncharacterized protein</fullName>
    </submittedName>
</protein>
<dbReference type="EMBL" id="CAJNOJ010001522">
    <property type="protein sequence ID" value="CAF1552476.1"/>
    <property type="molecule type" value="Genomic_DNA"/>
</dbReference>
<dbReference type="PROSITE" id="PS50068">
    <property type="entry name" value="LDLRA_2"/>
    <property type="match status" value="1"/>
</dbReference>
<sequence>MMISFNVNSYPINFELTEWTNIDKTNTDLQHDCLYVLMSIQPQITLYYLQYIPILRNFRQMTSLCLSEWPSTWKIQENTRDQKLTFSQLAELNITSQQLYHWSAPIDIIESYQSYLNQLLTSNNISLSTKVFYNCTSPRFGPKWQYLFPFRTTSKLTSVYELIQGFYLERTYQTDALSCYSHLNCRFGSVLLCLDWNQICDGFIQCNNGVDEQDCWQMETNQCKENEYRCRNGQCISSVFLDDNAFAIECLDQSDTKVKLYWDTGLRELYDPQRPLFINEEVLIYNGTGHFGPFYRHRDR</sequence>
<gene>
    <name evidence="3" type="ORF">EDS130_LOCUS46095</name>
</gene>
<name>A0A815WR46_ADIRI</name>
<dbReference type="Proteomes" id="UP000663852">
    <property type="component" value="Unassembled WGS sequence"/>
</dbReference>
<feature type="disulfide bond" evidence="2">
    <location>
        <begin position="200"/>
        <end position="215"/>
    </location>
</feature>
<evidence type="ECO:0000313" key="3">
    <source>
        <dbReference type="EMBL" id="CAF1552476.1"/>
    </source>
</evidence>
<proteinExistence type="predicted"/>
<dbReference type="CDD" id="cd00112">
    <property type="entry name" value="LDLa"/>
    <property type="match status" value="1"/>
</dbReference>
<evidence type="ECO:0000256" key="2">
    <source>
        <dbReference type="PROSITE-ProRule" id="PRU00124"/>
    </source>
</evidence>
<keyword evidence="1 2" id="KW-1015">Disulfide bond</keyword>
<organism evidence="3 4">
    <name type="scientific">Adineta ricciae</name>
    <name type="common">Rotifer</name>
    <dbReference type="NCBI Taxonomy" id="249248"/>
    <lineage>
        <taxon>Eukaryota</taxon>
        <taxon>Metazoa</taxon>
        <taxon>Spiralia</taxon>
        <taxon>Gnathifera</taxon>
        <taxon>Rotifera</taxon>
        <taxon>Eurotatoria</taxon>
        <taxon>Bdelloidea</taxon>
        <taxon>Adinetida</taxon>
        <taxon>Adinetidae</taxon>
        <taxon>Adineta</taxon>
    </lineage>
</organism>